<evidence type="ECO:0000256" key="3">
    <source>
        <dbReference type="ARBA" id="ARBA00022692"/>
    </source>
</evidence>
<dbReference type="PROSITE" id="PS50895">
    <property type="entry name" value="SURF1"/>
    <property type="match status" value="1"/>
</dbReference>
<dbReference type="HOGENOM" id="CLU_047737_4_1_5"/>
<dbReference type="Proteomes" id="UP000031521">
    <property type="component" value="Chromosome"/>
</dbReference>
<evidence type="ECO:0000256" key="2">
    <source>
        <dbReference type="ARBA" id="ARBA00007165"/>
    </source>
</evidence>
<evidence type="ECO:0000256" key="5">
    <source>
        <dbReference type="ARBA" id="ARBA00023136"/>
    </source>
</evidence>
<organism evidence="7 8">
    <name type="scientific">Celeribacter indicus</name>
    <dbReference type="NCBI Taxonomy" id="1208324"/>
    <lineage>
        <taxon>Bacteria</taxon>
        <taxon>Pseudomonadati</taxon>
        <taxon>Pseudomonadota</taxon>
        <taxon>Alphaproteobacteria</taxon>
        <taxon>Rhodobacterales</taxon>
        <taxon>Roseobacteraceae</taxon>
        <taxon>Celeribacter</taxon>
    </lineage>
</organism>
<feature type="transmembrane region" description="Helical" evidence="6">
    <location>
        <begin position="208"/>
        <end position="228"/>
    </location>
</feature>
<keyword evidence="3 6" id="KW-0812">Transmembrane</keyword>
<gene>
    <name evidence="7" type="ORF">P73_3332</name>
</gene>
<sequence length="241" mass="26398">MRLSARLLIATLVAVIGVAGFTSLGIWQVQRLGWKLDLIERVEARIHADPVPAPGPEDWPAITAESDEYTRVTLTGRFLDAEEVLIYTPSDFGPADYVLTPLARDDGTVVMVNRGIVPLERAQAGDYTRVAGETTVTGLLRISEDEGWLFSRDNDPDNGLWNRRDIGSITAALGLRNAAPYFVDQELTDPQGWPRGGQTVVHFRNAHLGYALTWFTLAAVVAGGYVLLLRLETRGRGQGQG</sequence>
<evidence type="ECO:0000256" key="6">
    <source>
        <dbReference type="RuleBase" id="RU363076"/>
    </source>
</evidence>
<dbReference type="KEGG" id="cid:P73_3332"/>
<keyword evidence="6" id="KW-1003">Cell membrane</keyword>
<dbReference type="GO" id="GO:0005886">
    <property type="term" value="C:plasma membrane"/>
    <property type="evidence" value="ECO:0007669"/>
    <property type="project" value="UniProtKB-SubCell"/>
</dbReference>
<keyword evidence="5 6" id="KW-0472">Membrane</keyword>
<keyword evidence="8" id="KW-1185">Reference proteome</keyword>
<dbReference type="EMBL" id="CP004393">
    <property type="protein sequence ID" value="AJE48047.1"/>
    <property type="molecule type" value="Genomic_DNA"/>
</dbReference>
<keyword evidence="4 6" id="KW-1133">Transmembrane helix</keyword>
<dbReference type="PANTHER" id="PTHR23427:SF2">
    <property type="entry name" value="SURFEIT LOCUS PROTEIN 1"/>
    <property type="match status" value="1"/>
</dbReference>
<dbReference type="Pfam" id="PF02104">
    <property type="entry name" value="SURF1"/>
    <property type="match status" value="1"/>
</dbReference>
<dbReference type="InterPro" id="IPR002994">
    <property type="entry name" value="Surf1/Shy1"/>
</dbReference>
<dbReference type="AlphaFoldDB" id="A0A0B5E6U3"/>
<dbReference type="InterPro" id="IPR045214">
    <property type="entry name" value="Surf1/Surf4"/>
</dbReference>
<name>A0A0B5E6U3_9RHOB</name>
<dbReference type="STRING" id="1208324.P73_3332"/>
<comment type="similarity">
    <text evidence="2 6">Belongs to the SURF1 family.</text>
</comment>
<dbReference type="OrthoDB" id="6079986at2"/>
<proteinExistence type="inferred from homology"/>
<reference evidence="7 8" key="1">
    <citation type="journal article" date="2014" name="Int. J. Syst. Evol. Microbiol.">
        <title>Celeribacter indicus sp. nov., a polycyclic aromatic hydrocarbon-degrading bacterium from deep-sea sediment and reclassification of Huaishuia halophila as Celeribacter halophilus comb. nov.</title>
        <authorList>
            <person name="Lai Q."/>
            <person name="Cao J."/>
            <person name="Yuan J."/>
            <person name="Li F."/>
            <person name="Shao Z."/>
        </authorList>
    </citation>
    <scope>NUCLEOTIDE SEQUENCE [LARGE SCALE GENOMIC DNA]</scope>
    <source>
        <strain evidence="7">P73</strain>
    </source>
</reference>
<dbReference type="CDD" id="cd06662">
    <property type="entry name" value="SURF1"/>
    <property type="match status" value="1"/>
</dbReference>
<protein>
    <recommendedName>
        <fullName evidence="6">SURF1-like protein</fullName>
    </recommendedName>
</protein>
<evidence type="ECO:0000256" key="1">
    <source>
        <dbReference type="ARBA" id="ARBA00004370"/>
    </source>
</evidence>
<feature type="transmembrane region" description="Helical" evidence="6">
    <location>
        <begin position="7"/>
        <end position="27"/>
    </location>
</feature>
<comment type="subcellular location">
    <subcellularLocation>
        <location evidence="6">Cell membrane</location>
        <topology evidence="6">Multi-pass membrane protein</topology>
    </subcellularLocation>
    <subcellularLocation>
        <location evidence="1">Membrane</location>
    </subcellularLocation>
</comment>
<evidence type="ECO:0000313" key="7">
    <source>
        <dbReference type="EMBL" id="AJE48047.1"/>
    </source>
</evidence>
<evidence type="ECO:0000256" key="4">
    <source>
        <dbReference type="ARBA" id="ARBA00022989"/>
    </source>
</evidence>
<evidence type="ECO:0000313" key="8">
    <source>
        <dbReference type="Proteomes" id="UP000031521"/>
    </source>
</evidence>
<accession>A0A0B5E6U3</accession>
<dbReference type="RefSeq" id="WP_043870463.1">
    <property type="nucleotide sequence ID" value="NZ_CP004393.1"/>
</dbReference>
<dbReference type="PANTHER" id="PTHR23427">
    <property type="entry name" value="SURFEIT LOCUS PROTEIN"/>
    <property type="match status" value="1"/>
</dbReference>